<evidence type="ECO:0000313" key="2">
    <source>
        <dbReference type="Proteomes" id="UP001148629"/>
    </source>
</evidence>
<proteinExistence type="predicted"/>
<name>A0ACC1S913_9HYPO</name>
<gene>
    <name evidence="1" type="ORF">NM208_g7478</name>
</gene>
<reference evidence="1" key="1">
    <citation type="submission" date="2022-08" db="EMBL/GenBank/DDBJ databases">
        <title>Genome Sequence of Fusarium decemcellulare.</title>
        <authorList>
            <person name="Buettner E."/>
        </authorList>
    </citation>
    <scope>NUCLEOTIDE SEQUENCE</scope>
    <source>
        <strain evidence="1">Babe19</strain>
    </source>
</reference>
<sequence>MPRVIFRDGDGRPNIRLVLYPEPLPSSWHGIREAVPQYWDGDKDFFRLYRDPDEPPHFQVAGVLHMGMLDQPNEAFRLEKNSYKLGYDLPDVDGKYPDHDDLTGGGTWDGVPEKLSTDLDIYSIHEKVKSHVKVIMPFPYDLAFNADTNASYAQDANIVISYDHPRFLCGYEYYTSLAELYNRQEKRRAIFMHTPIEHGSQDIELGVNIAVKVAESMVEDLEHSSSLTSHSGSPK</sequence>
<evidence type="ECO:0000313" key="1">
    <source>
        <dbReference type="EMBL" id="KAJ3534577.1"/>
    </source>
</evidence>
<dbReference type="EMBL" id="JANRMS010000773">
    <property type="protein sequence ID" value="KAJ3534577.1"/>
    <property type="molecule type" value="Genomic_DNA"/>
</dbReference>
<comment type="caution">
    <text evidence="1">The sequence shown here is derived from an EMBL/GenBank/DDBJ whole genome shotgun (WGS) entry which is preliminary data.</text>
</comment>
<accession>A0ACC1S913</accession>
<organism evidence="1 2">
    <name type="scientific">Fusarium decemcellulare</name>
    <dbReference type="NCBI Taxonomy" id="57161"/>
    <lineage>
        <taxon>Eukaryota</taxon>
        <taxon>Fungi</taxon>
        <taxon>Dikarya</taxon>
        <taxon>Ascomycota</taxon>
        <taxon>Pezizomycotina</taxon>
        <taxon>Sordariomycetes</taxon>
        <taxon>Hypocreomycetidae</taxon>
        <taxon>Hypocreales</taxon>
        <taxon>Nectriaceae</taxon>
        <taxon>Fusarium</taxon>
        <taxon>Fusarium decemcellulare species complex</taxon>
    </lineage>
</organism>
<dbReference type="Proteomes" id="UP001148629">
    <property type="component" value="Unassembled WGS sequence"/>
</dbReference>
<protein>
    <submittedName>
        <fullName evidence="1">Uncharacterized protein</fullName>
    </submittedName>
</protein>
<keyword evidence="2" id="KW-1185">Reference proteome</keyword>